<dbReference type="EMBL" id="ACJY01000101">
    <property type="protein sequence ID" value="EFE85846.1"/>
    <property type="molecule type" value="Genomic_DNA"/>
</dbReference>
<dbReference type="STRING" id="546275.FUSPEROL_02204"/>
<dbReference type="HOGENOM" id="CLU_1784048_0_0_0"/>
<organism evidence="1 2">
    <name type="scientific">Fusobacterium periodonticum ATCC 33693</name>
    <dbReference type="NCBI Taxonomy" id="546275"/>
    <lineage>
        <taxon>Bacteria</taxon>
        <taxon>Fusobacteriati</taxon>
        <taxon>Fusobacteriota</taxon>
        <taxon>Fusobacteriia</taxon>
        <taxon>Fusobacteriales</taxon>
        <taxon>Fusobacteriaceae</taxon>
        <taxon>Fusobacterium</taxon>
    </lineage>
</organism>
<gene>
    <name evidence="1" type="ORF">FUSPEROL_02204</name>
</gene>
<reference evidence="1 2" key="1">
    <citation type="submission" date="2010-02" db="EMBL/GenBank/DDBJ databases">
        <authorList>
            <person name="Weinstock G."/>
            <person name="Sodergren E."/>
            <person name="Clifton S."/>
            <person name="Fulton L."/>
            <person name="Fulton B."/>
            <person name="Courtney L."/>
            <person name="Fronick C."/>
            <person name="Harrison M."/>
            <person name="Strong C."/>
            <person name="Farmer C."/>
            <person name="Delahaunty K."/>
            <person name="Markovic C."/>
            <person name="Hall O."/>
            <person name="Minx P."/>
            <person name="Tomlinson C."/>
            <person name="Mitreva M."/>
            <person name="Nelson J."/>
            <person name="Hou S."/>
            <person name="Wollam A."/>
            <person name="Pepin K.H."/>
            <person name="Johnson M."/>
            <person name="Bhonagiri V."/>
            <person name="Zhang X."/>
            <person name="Suruliraj S."/>
            <person name="Warren W."/>
            <person name="Chinwalla A."/>
            <person name="Mardis E.R."/>
            <person name="Wilson R.K."/>
        </authorList>
    </citation>
    <scope>NUCLEOTIDE SEQUENCE [LARGE SCALE GENOMIC DNA]</scope>
    <source>
        <strain evidence="1 2">ATCC 33693</strain>
    </source>
</reference>
<name>D4CXU7_9FUSO</name>
<comment type="caution">
    <text evidence="1">The sequence shown here is derived from an EMBL/GenBank/DDBJ whole genome shotgun (WGS) entry which is preliminary data.</text>
</comment>
<sequence>MPKCGNIIRRFRDFFWRKKLEQTVESKKISNIIAARKTISSLLQGDITYKLISLAKDINGLDFQHVDYVTEKIIEKIDKKDLENVIYKVIDVENAKVIESEKLYNFLDKFITKELVEEILSSYNKKDYMLDKIEEGHKVIFDECI</sequence>
<protein>
    <submittedName>
        <fullName evidence="1">Uncharacterized protein</fullName>
    </submittedName>
</protein>
<dbReference type="AlphaFoldDB" id="D4CXU7"/>
<evidence type="ECO:0000313" key="2">
    <source>
        <dbReference type="Proteomes" id="UP000003748"/>
    </source>
</evidence>
<dbReference type="Proteomes" id="UP000003748">
    <property type="component" value="Unassembled WGS sequence"/>
</dbReference>
<evidence type="ECO:0000313" key="1">
    <source>
        <dbReference type="EMBL" id="EFE85846.1"/>
    </source>
</evidence>
<accession>D4CXU7</accession>
<proteinExistence type="predicted"/>